<evidence type="ECO:0000256" key="3">
    <source>
        <dbReference type="ARBA" id="ARBA00022448"/>
    </source>
</evidence>
<dbReference type="PANTHER" id="PTHR21094:SF2">
    <property type="entry name" value="GOLGI SNAP RECEPTOR COMPLEX MEMBER 1"/>
    <property type="match status" value="1"/>
</dbReference>
<dbReference type="Pfam" id="PF12352">
    <property type="entry name" value="V-SNARE_C"/>
    <property type="match status" value="1"/>
</dbReference>
<evidence type="ECO:0008006" key="12">
    <source>
        <dbReference type="Google" id="ProtNLM"/>
    </source>
</evidence>
<dbReference type="GO" id="GO:0005484">
    <property type="term" value="F:SNAP receptor activity"/>
    <property type="evidence" value="ECO:0007669"/>
    <property type="project" value="TreeGrafter"/>
</dbReference>
<name>A0A0E0CEU6_9ORYZ</name>
<comment type="subcellular location">
    <subcellularLocation>
        <location evidence="1">Golgi apparatus membrane</location>
        <topology evidence="1">Single-pass type IV membrane protein</topology>
    </subcellularLocation>
</comment>
<dbReference type="GO" id="GO:0006888">
    <property type="term" value="P:endoplasmic reticulum to Golgi vesicle-mediated transport"/>
    <property type="evidence" value="ECO:0007669"/>
    <property type="project" value="InterPro"/>
</dbReference>
<evidence type="ECO:0000256" key="9">
    <source>
        <dbReference type="SAM" id="MobiDB-lite"/>
    </source>
</evidence>
<dbReference type="GO" id="GO:0000139">
    <property type="term" value="C:Golgi membrane"/>
    <property type="evidence" value="ECO:0007669"/>
    <property type="project" value="UniProtKB-SubCell"/>
</dbReference>
<feature type="compositionally biased region" description="Low complexity" evidence="9">
    <location>
        <begin position="71"/>
        <end position="85"/>
    </location>
</feature>
<dbReference type="GO" id="GO:0005797">
    <property type="term" value="C:Golgi medial cisterna"/>
    <property type="evidence" value="ECO:0007669"/>
    <property type="project" value="TreeGrafter"/>
</dbReference>
<dbReference type="PANTHER" id="PTHR21094">
    <property type="entry name" value="GOS-28 SNARE- RELATED"/>
    <property type="match status" value="1"/>
</dbReference>
<organism evidence="10">
    <name type="scientific">Oryza meridionalis</name>
    <dbReference type="NCBI Taxonomy" id="40149"/>
    <lineage>
        <taxon>Eukaryota</taxon>
        <taxon>Viridiplantae</taxon>
        <taxon>Streptophyta</taxon>
        <taxon>Embryophyta</taxon>
        <taxon>Tracheophyta</taxon>
        <taxon>Spermatophyta</taxon>
        <taxon>Magnoliopsida</taxon>
        <taxon>Liliopsida</taxon>
        <taxon>Poales</taxon>
        <taxon>Poaceae</taxon>
        <taxon>BOP clade</taxon>
        <taxon>Oryzoideae</taxon>
        <taxon>Oryzeae</taxon>
        <taxon>Oryzinae</taxon>
        <taxon>Oryza</taxon>
    </lineage>
</organism>
<dbReference type="GO" id="GO:0048219">
    <property type="term" value="P:inter-Golgi cisterna vesicle-mediated transport"/>
    <property type="evidence" value="ECO:0007669"/>
    <property type="project" value="TreeGrafter"/>
</dbReference>
<keyword evidence="11" id="KW-1185">Reference proteome</keyword>
<dbReference type="Proteomes" id="UP000008021">
    <property type="component" value="Chromosome 2"/>
</dbReference>
<keyword evidence="5" id="KW-0653">Protein transport</keyword>
<evidence type="ECO:0000256" key="4">
    <source>
        <dbReference type="ARBA" id="ARBA00022692"/>
    </source>
</evidence>
<sequence>MPRVPSEPSNPTIGRSIRPRRISTPYQLVCPIAPLLPTPLASLLLQIARRAESRKQQQEGDPAAESGRISPAMMPSASDEAAAAALELQESGWEELRREARKLEGDLDVKLSSYARLAARSSSAADASSASSPSERSSWKSMEFEIQSLLDKLQDVNDAMSRCAASTAPTTSVSQKLARHRDILHEFAQEFRRTRGNLSSIREHADLLSSVRDDITESKATGGMSPRVHLLRERASIHGSINQIDEVIGQAQSTRVALSNQRALFGDVQGKVKQLGEKFPVIRGLLGAIKRKKSKDTIILSAGKDRHESADGRADAGHVARRRRASPAGGPADEPEVLTSSREDSRGHGGREHPPAGHHDAARAHPDGDAHEHTLLKLPRLLPLPLRLLPAPAAAAAAVGGDRGGREERGAAEEALERGWCRDEEAEAEGEAGTWLGGEEREAVAVVAVVVVEVGGGRRRRRGHRGGHGRLGLQCWCCVVEGGGEFDVNRGFCWTCLLGTKKK</sequence>
<dbReference type="HOGENOM" id="CLU_542288_0_0_1"/>
<proteinExistence type="inferred from homology"/>
<evidence type="ECO:0000256" key="6">
    <source>
        <dbReference type="ARBA" id="ARBA00022989"/>
    </source>
</evidence>
<keyword evidence="8" id="KW-0472">Membrane</keyword>
<dbReference type="GO" id="GO:0005801">
    <property type="term" value="C:cis-Golgi network"/>
    <property type="evidence" value="ECO:0007669"/>
    <property type="project" value="InterPro"/>
</dbReference>
<evidence type="ECO:0000256" key="8">
    <source>
        <dbReference type="ARBA" id="ARBA00023136"/>
    </source>
</evidence>
<reference evidence="10" key="2">
    <citation type="submission" date="2018-05" db="EMBL/GenBank/DDBJ databases">
        <title>OmerRS3 (Oryza meridionalis Reference Sequence Version 3).</title>
        <authorList>
            <person name="Zhang J."/>
            <person name="Kudrna D."/>
            <person name="Lee S."/>
            <person name="Talag J."/>
            <person name="Welchert J."/>
            <person name="Wing R.A."/>
        </authorList>
    </citation>
    <scope>NUCLEOTIDE SEQUENCE [LARGE SCALE GENOMIC DNA]</scope>
    <source>
        <strain evidence="10">cv. OR44</strain>
    </source>
</reference>
<dbReference type="GO" id="GO:0015031">
    <property type="term" value="P:protein transport"/>
    <property type="evidence" value="ECO:0007669"/>
    <property type="project" value="UniProtKB-KW"/>
</dbReference>
<keyword evidence="4" id="KW-0812">Transmembrane</keyword>
<dbReference type="EnsemblPlants" id="OMERI02G02760.1">
    <property type="protein sequence ID" value="OMERI02G02760.1"/>
    <property type="gene ID" value="OMERI02G02760"/>
</dbReference>
<feature type="region of interest" description="Disordered" evidence="9">
    <location>
        <begin position="52"/>
        <end position="85"/>
    </location>
</feature>
<dbReference type="GO" id="GO:0031201">
    <property type="term" value="C:SNARE complex"/>
    <property type="evidence" value="ECO:0007669"/>
    <property type="project" value="TreeGrafter"/>
</dbReference>
<evidence type="ECO:0000256" key="2">
    <source>
        <dbReference type="ARBA" id="ARBA00008473"/>
    </source>
</evidence>
<reference evidence="10" key="1">
    <citation type="submission" date="2015-04" db="UniProtKB">
        <authorList>
            <consortium name="EnsemblPlants"/>
        </authorList>
    </citation>
    <scope>IDENTIFICATION</scope>
</reference>
<evidence type="ECO:0000313" key="11">
    <source>
        <dbReference type="Proteomes" id="UP000008021"/>
    </source>
</evidence>
<dbReference type="AlphaFoldDB" id="A0A0E0CEU6"/>
<dbReference type="Gramene" id="OMERI02G02760.1">
    <property type="protein sequence ID" value="OMERI02G02760.1"/>
    <property type="gene ID" value="OMERI02G02760"/>
</dbReference>
<keyword evidence="6" id="KW-1133">Transmembrane helix</keyword>
<evidence type="ECO:0000256" key="7">
    <source>
        <dbReference type="ARBA" id="ARBA00023034"/>
    </source>
</evidence>
<dbReference type="InterPro" id="IPR023601">
    <property type="entry name" value="Golgi_SNAP_su1"/>
</dbReference>
<comment type="similarity">
    <text evidence="2">Belongs to the GOSR1 family.</text>
</comment>
<dbReference type="GO" id="GO:0006906">
    <property type="term" value="P:vesicle fusion"/>
    <property type="evidence" value="ECO:0007669"/>
    <property type="project" value="TreeGrafter"/>
</dbReference>
<evidence type="ECO:0000256" key="1">
    <source>
        <dbReference type="ARBA" id="ARBA00004409"/>
    </source>
</evidence>
<keyword evidence="7" id="KW-0333">Golgi apparatus</keyword>
<evidence type="ECO:0000256" key="5">
    <source>
        <dbReference type="ARBA" id="ARBA00022927"/>
    </source>
</evidence>
<dbReference type="STRING" id="40149.A0A0E0CEU6"/>
<accession>A0A0E0CEU6</accession>
<evidence type="ECO:0000313" key="10">
    <source>
        <dbReference type="EnsemblPlants" id="OMERI02G02760.1"/>
    </source>
</evidence>
<keyword evidence="3" id="KW-0813">Transport</keyword>
<feature type="region of interest" description="Disordered" evidence="9">
    <location>
        <begin position="300"/>
        <end position="370"/>
    </location>
</feature>
<feature type="compositionally biased region" description="Basic and acidic residues" evidence="9">
    <location>
        <begin position="303"/>
        <end position="318"/>
    </location>
</feature>
<feature type="compositionally biased region" description="Basic and acidic residues" evidence="9">
    <location>
        <begin position="341"/>
        <end position="370"/>
    </location>
</feature>
<protein>
    <recommendedName>
        <fullName evidence="12">Golgi SNAP receptor complex member 1</fullName>
    </recommendedName>
</protein>